<evidence type="ECO:0000313" key="3">
    <source>
        <dbReference type="EMBL" id="MYL21293.1"/>
    </source>
</evidence>
<accession>A0A845DUF4</accession>
<dbReference type="Pfam" id="PF14167">
    <property type="entry name" value="YfkD"/>
    <property type="match status" value="1"/>
</dbReference>
<evidence type="ECO:0008006" key="5">
    <source>
        <dbReference type="Google" id="ProtNLM"/>
    </source>
</evidence>
<comment type="caution">
    <text evidence="3">The sequence shown here is derived from an EMBL/GenBank/DDBJ whole genome shotgun (WGS) entry which is preliminary data.</text>
</comment>
<protein>
    <recommendedName>
        <fullName evidence="5">YfkD-like protein</fullName>
    </recommendedName>
</protein>
<organism evidence="3 4">
    <name type="scientific">Halobacillus litoralis</name>
    <dbReference type="NCBI Taxonomy" id="45668"/>
    <lineage>
        <taxon>Bacteria</taxon>
        <taxon>Bacillati</taxon>
        <taxon>Bacillota</taxon>
        <taxon>Bacilli</taxon>
        <taxon>Bacillales</taxon>
        <taxon>Bacillaceae</taxon>
        <taxon>Halobacillus</taxon>
    </lineage>
</organism>
<dbReference type="RefSeq" id="WP_160838849.1">
    <property type="nucleotide sequence ID" value="NZ_JAIVAK010000003.1"/>
</dbReference>
<evidence type="ECO:0000256" key="1">
    <source>
        <dbReference type="SAM" id="MobiDB-lite"/>
    </source>
</evidence>
<reference evidence="3 4" key="1">
    <citation type="submission" date="2019-11" db="EMBL/GenBank/DDBJ databases">
        <title>Genome sequences of 17 halophilic strains isolated from different environments.</title>
        <authorList>
            <person name="Furrow R.E."/>
        </authorList>
    </citation>
    <scope>NUCLEOTIDE SEQUENCE [LARGE SCALE GENOMIC DNA]</scope>
    <source>
        <strain evidence="3 4">22511_23_Filter</strain>
    </source>
</reference>
<dbReference type="EMBL" id="WMET01000004">
    <property type="protein sequence ID" value="MYL21293.1"/>
    <property type="molecule type" value="Genomic_DNA"/>
</dbReference>
<name>A0A845DUF4_9BACI</name>
<proteinExistence type="predicted"/>
<keyword evidence="2" id="KW-0732">Signal</keyword>
<dbReference type="InterPro" id="IPR025548">
    <property type="entry name" value="YfkD"/>
</dbReference>
<feature type="region of interest" description="Disordered" evidence="1">
    <location>
        <begin position="27"/>
        <end position="56"/>
    </location>
</feature>
<dbReference type="Proteomes" id="UP000460949">
    <property type="component" value="Unassembled WGS sequence"/>
</dbReference>
<dbReference type="AlphaFoldDB" id="A0A845DUF4"/>
<feature type="chain" id="PRO_5032499317" description="YfkD-like protein" evidence="2">
    <location>
        <begin position="26"/>
        <end position="265"/>
    </location>
</feature>
<feature type="compositionally biased region" description="Polar residues" evidence="1">
    <location>
        <begin position="45"/>
        <end position="54"/>
    </location>
</feature>
<feature type="signal peptide" evidence="2">
    <location>
        <begin position="1"/>
        <end position="25"/>
    </location>
</feature>
<dbReference type="OrthoDB" id="2690238at2"/>
<sequence>MNRKWLGLLLFICILTWFAAGSASAEPKKNEKEEGSIPSHVLNISKDNTYPNSTDDQELLEAEEITKELMENTDVRITNPQLIEMLNETSLKPSPLAIGYRGDIFLGRWPLSYHSKETNINWEYQEINTNELNNHGGEKQEKLSYLQKEEKAVKGGLTSRISHSDQMMKLILLEAQKNTKLPLSFNTVIGKGTKQNNTYGIPTNKVGVLHAYAPAVNEKGEVAFGDVYIQLKGSKKTLSIKNVTRQGIGAWIPIQDHVSFSFELK</sequence>
<evidence type="ECO:0000313" key="4">
    <source>
        <dbReference type="Proteomes" id="UP000460949"/>
    </source>
</evidence>
<gene>
    <name evidence="3" type="ORF">GLW04_15435</name>
</gene>
<evidence type="ECO:0000256" key="2">
    <source>
        <dbReference type="SAM" id="SignalP"/>
    </source>
</evidence>